<keyword evidence="1" id="KW-0732">Signal</keyword>
<proteinExistence type="predicted"/>
<dbReference type="AlphaFoldDB" id="A0A7Y9FKM1"/>
<keyword evidence="3" id="KW-1185">Reference proteome</keyword>
<evidence type="ECO:0000313" key="2">
    <source>
        <dbReference type="EMBL" id="NYD89066.1"/>
    </source>
</evidence>
<evidence type="ECO:0008006" key="4">
    <source>
        <dbReference type="Google" id="ProtNLM"/>
    </source>
</evidence>
<gene>
    <name evidence="2" type="ORF">HD841_000835</name>
</gene>
<sequence>MRRTALGLLAALTATAVSAQMSLQRALPNAVEVVRDADDFRLIANLFPQAGAKFNPEVERVMAPDQVTSGQFYLSDELDVQKAVLEKSWPSVAAALTVLKVTPLQATSVNRAKLTFEDQQLAWSTAISPEEIRLGARFLRGLVIGSLREAANGDAGFSQSLASFLGISSTRSIDDPELERRARLYFAAARNGVAGMRYEDDFDEHFRRSVALLESLRVKGGETAIFVEMETRLTAAADGGEISGADGMAMFDVFMRLNSHFRPALSFVFSHELGHIALGHVPFPATLTCEEKRQREHDADAFAIALLIYDIPGDTEVEEKSLFAIGVGERPDGDDERLAYGYEHAIRYGFARGGLTNAFDPTCSYPGANERVHQLDQWRSTLIARRLPAYEASLRSFQKAPPYVYVGDIDDSIAPADRAPMTRRLYASCRAGLPAAELAIRKLDDLPFGYVVACPNRPPADLASEEFRLRLGSDTGARLLSEYEKHVPNLMSDAVLKLLQPNP</sequence>
<feature type="chain" id="PRO_5030956900" description="Peptidase M48 domain-containing protein" evidence="1">
    <location>
        <begin position="20"/>
        <end position="503"/>
    </location>
</feature>
<dbReference type="Proteomes" id="UP000517753">
    <property type="component" value="Unassembled WGS sequence"/>
</dbReference>
<protein>
    <recommendedName>
        <fullName evidence="4">Peptidase M48 domain-containing protein</fullName>
    </recommendedName>
</protein>
<name>A0A7Y9FKM1_9SPHN</name>
<accession>A0A7Y9FKM1</accession>
<comment type="caution">
    <text evidence="2">The sequence shown here is derived from an EMBL/GenBank/DDBJ whole genome shotgun (WGS) entry which is preliminary data.</text>
</comment>
<reference evidence="2 3" key="1">
    <citation type="submission" date="2020-08" db="EMBL/GenBank/DDBJ databases">
        <title>The Agave Microbiome: Exploring the role of microbial communities in plant adaptations to desert environments.</title>
        <authorList>
            <person name="Partida-Martinez L.P."/>
        </authorList>
    </citation>
    <scope>NUCLEOTIDE SEQUENCE [LARGE SCALE GENOMIC DNA]</scope>
    <source>
        <strain evidence="2 3">AS2.3</strain>
    </source>
</reference>
<evidence type="ECO:0000256" key="1">
    <source>
        <dbReference type="SAM" id="SignalP"/>
    </source>
</evidence>
<dbReference type="EMBL" id="JACCBY010000001">
    <property type="protein sequence ID" value="NYD89066.1"/>
    <property type="molecule type" value="Genomic_DNA"/>
</dbReference>
<feature type="signal peptide" evidence="1">
    <location>
        <begin position="1"/>
        <end position="19"/>
    </location>
</feature>
<evidence type="ECO:0000313" key="3">
    <source>
        <dbReference type="Proteomes" id="UP000517753"/>
    </source>
</evidence>
<dbReference type="RefSeq" id="WP_179507584.1">
    <property type="nucleotide sequence ID" value="NZ_JACCBY010000001.1"/>
</dbReference>
<organism evidence="2 3">
    <name type="scientific">Sphingomonas melonis</name>
    <dbReference type="NCBI Taxonomy" id="152682"/>
    <lineage>
        <taxon>Bacteria</taxon>
        <taxon>Pseudomonadati</taxon>
        <taxon>Pseudomonadota</taxon>
        <taxon>Alphaproteobacteria</taxon>
        <taxon>Sphingomonadales</taxon>
        <taxon>Sphingomonadaceae</taxon>
        <taxon>Sphingomonas</taxon>
    </lineage>
</organism>